<dbReference type="AlphaFoldDB" id="A0A2K2G5S8"/>
<feature type="transmembrane region" description="Helical" evidence="6">
    <location>
        <begin position="70"/>
        <end position="89"/>
    </location>
</feature>
<comment type="subcellular location">
    <subcellularLocation>
        <location evidence="1">Membrane</location>
        <topology evidence="1">Multi-pass membrane protein</topology>
    </subcellularLocation>
</comment>
<name>A0A2K2G5S8_9SPHN</name>
<keyword evidence="4 6" id="KW-1133">Transmembrane helix</keyword>
<dbReference type="Proteomes" id="UP000236327">
    <property type="component" value="Unassembled WGS sequence"/>
</dbReference>
<keyword evidence="3 6" id="KW-0812">Transmembrane</keyword>
<evidence type="ECO:0000256" key="3">
    <source>
        <dbReference type="ARBA" id="ARBA00022692"/>
    </source>
</evidence>
<evidence type="ECO:0000256" key="5">
    <source>
        <dbReference type="ARBA" id="ARBA00023136"/>
    </source>
</evidence>
<feature type="transmembrane region" description="Helical" evidence="6">
    <location>
        <begin position="320"/>
        <end position="344"/>
    </location>
</feature>
<keyword evidence="8" id="KW-1185">Reference proteome</keyword>
<dbReference type="RefSeq" id="WP_103094328.1">
    <property type="nucleotide sequence ID" value="NZ_LYMM01000002.1"/>
</dbReference>
<dbReference type="InterPro" id="IPR001248">
    <property type="entry name" value="Pur-cyt_permease"/>
</dbReference>
<feature type="transmembrane region" description="Helical" evidence="6">
    <location>
        <begin position="467"/>
        <end position="488"/>
    </location>
</feature>
<feature type="transmembrane region" description="Helical" evidence="6">
    <location>
        <begin position="126"/>
        <end position="145"/>
    </location>
</feature>
<feature type="transmembrane region" description="Helical" evidence="6">
    <location>
        <begin position="37"/>
        <end position="58"/>
    </location>
</feature>
<feature type="transmembrane region" description="Helical" evidence="6">
    <location>
        <begin position="356"/>
        <end position="375"/>
    </location>
</feature>
<sequence length="504" mass="53531">MDHVQTHAAGVSGAAGDDTLWNADLAPTDAAQRNWRWWHFAALWVGMVVAVPTWMLAAGLIEQGMSATQAAVTVVLGNVVILVPMLLIGHSGTRYGVPFAVLVRASFGTVGARLPALARALVACGWYGIQTWIGGEALLTLLGIFLGADLRGAPLPFFGIGIGQLLAFMAFWLVQLLFVRKGLLTIRRLETWTAPLKIVACVALLWWAIDAAGGIGPIFSAPSAFGPGGAKEGQFWAVWLPSMTAMVGFWGTLALNIPDFTRFAKTQRDQMIGQTLGLPPTMGLIALISVMTTSATVVIYGHAIWDPVALAGTLSGPFVLLGLIVIAVDTVSCNIAANLVCSAYDFASLSPSRISYRTGALITAVIGLVIMPWKLMASTEGYIFTWLTGYGALLGPITGILIADYWLVRETKLDVEGLYSESGPYVYGNGWNPRALIALALGIAPNVPGFLKVSAPGLFGSVGEMWSVIYTYAWFVGVGVALVSYALMMRGRTAPPLTLEPQAA</sequence>
<reference evidence="7 8" key="1">
    <citation type="submission" date="2016-05" db="EMBL/GenBank/DDBJ databases">
        <title>Complete genome sequence of Novosphingobium guangzhouense SA925(T).</title>
        <authorList>
            <person name="Sha S."/>
        </authorList>
    </citation>
    <scope>NUCLEOTIDE SEQUENCE [LARGE SCALE GENOMIC DNA]</scope>
    <source>
        <strain evidence="7 8">SA925</strain>
    </source>
</reference>
<dbReference type="Pfam" id="PF02133">
    <property type="entry name" value="Transp_cyt_pur"/>
    <property type="match status" value="1"/>
</dbReference>
<dbReference type="GO" id="GO:0005886">
    <property type="term" value="C:plasma membrane"/>
    <property type="evidence" value="ECO:0007669"/>
    <property type="project" value="TreeGrafter"/>
</dbReference>
<dbReference type="GO" id="GO:0015205">
    <property type="term" value="F:nucleobase transmembrane transporter activity"/>
    <property type="evidence" value="ECO:0007669"/>
    <property type="project" value="TreeGrafter"/>
</dbReference>
<feature type="transmembrane region" description="Helical" evidence="6">
    <location>
        <begin position="435"/>
        <end position="455"/>
    </location>
</feature>
<dbReference type="OrthoDB" id="9780088at2"/>
<accession>A0A2K2G5S8</accession>
<feature type="transmembrane region" description="Helical" evidence="6">
    <location>
        <begin position="157"/>
        <end position="179"/>
    </location>
</feature>
<dbReference type="NCBIfam" id="TIGR00800">
    <property type="entry name" value="ncs1"/>
    <property type="match status" value="1"/>
</dbReference>
<feature type="transmembrane region" description="Helical" evidence="6">
    <location>
        <begin position="381"/>
        <end position="403"/>
    </location>
</feature>
<dbReference type="InterPro" id="IPR012681">
    <property type="entry name" value="NCS1"/>
</dbReference>
<dbReference type="EMBL" id="LYMM01000002">
    <property type="protein sequence ID" value="PNU06390.1"/>
    <property type="molecule type" value="Genomic_DNA"/>
</dbReference>
<comment type="caution">
    <text evidence="7">The sequence shown here is derived from an EMBL/GenBank/DDBJ whole genome shotgun (WGS) entry which is preliminary data.</text>
</comment>
<protein>
    <submittedName>
        <fullName evidence="7">Nitrate reductase</fullName>
    </submittedName>
</protein>
<proteinExistence type="inferred from homology"/>
<dbReference type="CDD" id="cd11485">
    <property type="entry name" value="SLC-NCS1sbd_YbbW-like"/>
    <property type="match status" value="1"/>
</dbReference>
<comment type="similarity">
    <text evidence="2">Belongs to the purine-cytosine permease (2.A.39) family.</text>
</comment>
<organism evidence="7 8">
    <name type="scientific">Novosphingobium guangzhouense</name>
    <dbReference type="NCBI Taxonomy" id="1850347"/>
    <lineage>
        <taxon>Bacteria</taxon>
        <taxon>Pseudomonadati</taxon>
        <taxon>Pseudomonadota</taxon>
        <taxon>Alphaproteobacteria</taxon>
        <taxon>Sphingomonadales</taxon>
        <taxon>Sphingomonadaceae</taxon>
        <taxon>Novosphingobium</taxon>
    </lineage>
</organism>
<feature type="transmembrane region" description="Helical" evidence="6">
    <location>
        <begin position="276"/>
        <end position="300"/>
    </location>
</feature>
<evidence type="ECO:0000256" key="4">
    <source>
        <dbReference type="ARBA" id="ARBA00022989"/>
    </source>
</evidence>
<evidence type="ECO:0000256" key="1">
    <source>
        <dbReference type="ARBA" id="ARBA00004141"/>
    </source>
</evidence>
<gene>
    <name evidence="7" type="ORF">A8V01_02225</name>
</gene>
<feature type="transmembrane region" description="Helical" evidence="6">
    <location>
        <begin position="236"/>
        <end position="255"/>
    </location>
</feature>
<keyword evidence="5 6" id="KW-0472">Membrane</keyword>
<dbReference type="PANTHER" id="PTHR30618:SF0">
    <property type="entry name" value="PURINE-URACIL PERMEASE NCS1"/>
    <property type="match status" value="1"/>
</dbReference>
<dbReference type="PANTHER" id="PTHR30618">
    <property type="entry name" value="NCS1 FAMILY PURINE/PYRIMIDINE TRANSPORTER"/>
    <property type="match status" value="1"/>
</dbReference>
<dbReference type="InterPro" id="IPR045225">
    <property type="entry name" value="Uracil/uridine/allantoin_perm"/>
</dbReference>
<evidence type="ECO:0000256" key="6">
    <source>
        <dbReference type="SAM" id="Phobius"/>
    </source>
</evidence>
<feature type="transmembrane region" description="Helical" evidence="6">
    <location>
        <begin position="191"/>
        <end position="209"/>
    </location>
</feature>
<evidence type="ECO:0000256" key="2">
    <source>
        <dbReference type="ARBA" id="ARBA00008974"/>
    </source>
</evidence>
<evidence type="ECO:0000313" key="7">
    <source>
        <dbReference type="EMBL" id="PNU06390.1"/>
    </source>
</evidence>
<dbReference type="Gene3D" id="1.10.4160.10">
    <property type="entry name" value="Hydantoin permease"/>
    <property type="match status" value="1"/>
</dbReference>
<evidence type="ECO:0000313" key="8">
    <source>
        <dbReference type="Proteomes" id="UP000236327"/>
    </source>
</evidence>